<dbReference type="InterPro" id="IPR036188">
    <property type="entry name" value="FAD/NAD-bd_sf"/>
</dbReference>
<gene>
    <name evidence="2" type="ORF">VKT23_020156</name>
</gene>
<dbReference type="Gene3D" id="3.50.50.100">
    <property type="match status" value="1"/>
</dbReference>
<dbReference type="InterPro" id="IPR023753">
    <property type="entry name" value="FAD/NAD-binding_dom"/>
</dbReference>
<dbReference type="EMBL" id="JBANRG010000122">
    <property type="protein sequence ID" value="KAK7434547.1"/>
    <property type="molecule type" value="Genomic_DNA"/>
</dbReference>
<accession>A0ABR1IJN6</accession>
<reference evidence="2 3" key="1">
    <citation type="submission" date="2024-01" db="EMBL/GenBank/DDBJ databases">
        <title>A draft genome for the cacao thread blight pathogen Marasmiellus scandens.</title>
        <authorList>
            <person name="Baruah I.K."/>
            <person name="Leung J."/>
            <person name="Bukari Y."/>
            <person name="Amoako-Attah I."/>
            <person name="Meinhardt L.W."/>
            <person name="Bailey B.A."/>
            <person name="Cohen S.P."/>
        </authorList>
    </citation>
    <scope>NUCLEOTIDE SEQUENCE [LARGE SCALE GENOMIC DNA]</scope>
    <source>
        <strain evidence="2 3">GH-19</strain>
    </source>
</reference>
<comment type="caution">
    <text evidence="2">The sequence shown here is derived from an EMBL/GenBank/DDBJ whole genome shotgun (WGS) entry which is preliminary data.</text>
</comment>
<evidence type="ECO:0000313" key="2">
    <source>
        <dbReference type="EMBL" id="KAK7434547.1"/>
    </source>
</evidence>
<protein>
    <recommendedName>
        <fullName evidence="1">FAD/NAD(P)-binding domain-containing protein</fullName>
    </recommendedName>
</protein>
<dbReference type="Proteomes" id="UP001498398">
    <property type="component" value="Unassembled WGS sequence"/>
</dbReference>
<dbReference type="SUPFAM" id="SSF51905">
    <property type="entry name" value="FAD/NAD(P)-binding domain"/>
    <property type="match status" value="1"/>
</dbReference>
<organism evidence="2 3">
    <name type="scientific">Marasmiellus scandens</name>
    <dbReference type="NCBI Taxonomy" id="2682957"/>
    <lineage>
        <taxon>Eukaryota</taxon>
        <taxon>Fungi</taxon>
        <taxon>Dikarya</taxon>
        <taxon>Basidiomycota</taxon>
        <taxon>Agaricomycotina</taxon>
        <taxon>Agaricomycetes</taxon>
        <taxon>Agaricomycetidae</taxon>
        <taxon>Agaricales</taxon>
        <taxon>Marasmiineae</taxon>
        <taxon>Omphalotaceae</taxon>
        <taxon>Marasmiellus</taxon>
    </lineage>
</organism>
<evidence type="ECO:0000259" key="1">
    <source>
        <dbReference type="Pfam" id="PF07992"/>
    </source>
</evidence>
<keyword evidence="3" id="KW-1185">Reference proteome</keyword>
<sequence length="409" mass="44626">MPRYAVLGGHEHKAFCPMDNIFNLPPTCNPLSHAQSGSSSDMPAYDQSNHPHLILNAEVLSLTPTHITLNKSFPQHGEDFVSHEVKYDFLIYALGSKLPAPLDLWGTSPGGLTSSLGDSVERVVYRGAKPEGIAWLRAHQKLIEDAQSILVVGGGALGIQFATDIADIHPNKSVTLLHSRERLLPKFDPDMHTEIHLALESLGVKVILSERLADRDALPKYNERGQRVVKTTKGREIVADVVLMCTGQTPNTSILRTMDPSTVNPDNGLAHVLTTMQLAPPPVSDVGASSEQEKRTPYPHMFAVGDAADAFGAIAAGHTADFQAKVAANNILILVRACETKGEEQHIDQELEEYTPTEPGIKVSLGLTNYIYQINGEVGKHSDGAEDLNAAYLWKYWGATVEREEDMYA</sequence>
<name>A0ABR1IJN6_9AGAR</name>
<feature type="domain" description="FAD/NAD(P)-binding" evidence="1">
    <location>
        <begin position="76"/>
        <end position="317"/>
    </location>
</feature>
<dbReference type="PRINTS" id="PR00411">
    <property type="entry name" value="PNDRDTASEI"/>
</dbReference>
<evidence type="ECO:0000313" key="3">
    <source>
        <dbReference type="Proteomes" id="UP001498398"/>
    </source>
</evidence>
<proteinExistence type="predicted"/>
<dbReference type="PANTHER" id="PTHR43735:SF2">
    <property type="entry name" value="FE-REGULATED PROTEIN 8"/>
    <property type="match status" value="1"/>
</dbReference>
<dbReference type="Pfam" id="PF07992">
    <property type="entry name" value="Pyr_redox_2"/>
    <property type="match status" value="1"/>
</dbReference>
<dbReference type="PANTHER" id="PTHR43735">
    <property type="entry name" value="APOPTOSIS-INDUCING FACTOR 1"/>
    <property type="match status" value="1"/>
</dbReference>